<reference evidence="7" key="1">
    <citation type="submission" date="2025-08" db="UniProtKB">
        <authorList>
            <consortium name="RefSeq"/>
        </authorList>
    </citation>
    <scope>IDENTIFICATION</scope>
    <source>
        <tissue evidence="7">Blood</tissue>
    </source>
</reference>
<dbReference type="GO" id="GO:0061844">
    <property type="term" value="P:antimicrobial humoral immune response mediated by antimicrobial peptide"/>
    <property type="evidence" value="ECO:0007669"/>
    <property type="project" value="TreeGrafter"/>
</dbReference>
<evidence type="ECO:0000256" key="1">
    <source>
        <dbReference type="ARBA" id="ARBA00010868"/>
    </source>
</evidence>
<sequence length="138" mass="15585">MIISQHLLSPEASKVPTRSALPLQQLPNKRIKVSTARRMKVSMAATSLFLILLITCALGRKPEQSSRGPYHPAECCVSYIAQAITRHRITDYYETSSQCSKPGVVFITKKGHSVCANPRDDWVQNYIKDLEEKRVTRK</sequence>
<dbReference type="FunFam" id="2.40.50.40:FF:000002">
    <property type="entry name" value="C-C motif chemokine"/>
    <property type="match status" value="1"/>
</dbReference>
<feature type="domain" description="Chemokine interleukin-8-like" evidence="5">
    <location>
        <begin position="72"/>
        <end position="130"/>
    </location>
</feature>
<dbReference type="CDD" id="cd00272">
    <property type="entry name" value="Chemokine_CC"/>
    <property type="match status" value="1"/>
</dbReference>
<dbReference type="InterPro" id="IPR036048">
    <property type="entry name" value="Interleukin_8-like_sf"/>
</dbReference>
<evidence type="ECO:0000256" key="3">
    <source>
        <dbReference type="ARBA" id="ARBA00022514"/>
    </source>
</evidence>
<keyword evidence="2" id="KW-0145">Chemotaxis</keyword>
<dbReference type="GO" id="GO:0048020">
    <property type="term" value="F:CCR chemokine receptor binding"/>
    <property type="evidence" value="ECO:0007669"/>
    <property type="project" value="TreeGrafter"/>
</dbReference>
<dbReference type="GeneID" id="111151646"/>
<dbReference type="InterPro" id="IPR039809">
    <property type="entry name" value="Chemokine_b/g/d"/>
</dbReference>
<dbReference type="PANTHER" id="PTHR12015">
    <property type="entry name" value="SMALL INDUCIBLE CYTOKINE A"/>
    <property type="match status" value="1"/>
</dbReference>
<dbReference type="GO" id="GO:0030335">
    <property type="term" value="P:positive regulation of cell migration"/>
    <property type="evidence" value="ECO:0007669"/>
    <property type="project" value="TreeGrafter"/>
</dbReference>
<dbReference type="Proteomes" id="UP000248482">
    <property type="component" value="Unplaced"/>
</dbReference>
<dbReference type="OrthoDB" id="9447832at2759"/>
<dbReference type="GO" id="GO:0070098">
    <property type="term" value="P:chemokine-mediated signaling pathway"/>
    <property type="evidence" value="ECO:0007669"/>
    <property type="project" value="TreeGrafter"/>
</dbReference>
<evidence type="ECO:0000256" key="4">
    <source>
        <dbReference type="ARBA" id="ARBA00023198"/>
    </source>
</evidence>
<dbReference type="PANTHER" id="PTHR12015:SF110">
    <property type="entry name" value="C-C MOTIF CHEMOKINE 14"/>
    <property type="match status" value="1"/>
</dbReference>
<protein>
    <submittedName>
        <fullName evidence="7">C-C motif chemokine 14</fullName>
    </submittedName>
</protein>
<dbReference type="SUPFAM" id="SSF54117">
    <property type="entry name" value="Interleukin 8-like chemokines"/>
    <property type="match status" value="1"/>
</dbReference>
<dbReference type="KEGG" id="elk:111151646"/>
<evidence type="ECO:0000259" key="5">
    <source>
        <dbReference type="SMART" id="SM00199"/>
    </source>
</evidence>
<dbReference type="GO" id="GO:0006954">
    <property type="term" value="P:inflammatory response"/>
    <property type="evidence" value="ECO:0007669"/>
    <property type="project" value="UniProtKB-KW"/>
</dbReference>
<comment type="similarity">
    <text evidence="1">Belongs to the intercrine beta (chemokine CC) family.</text>
</comment>
<keyword evidence="6" id="KW-1185">Reference proteome</keyword>
<dbReference type="SMART" id="SM00199">
    <property type="entry name" value="SCY"/>
    <property type="match status" value="1"/>
</dbReference>
<dbReference type="Pfam" id="PF00048">
    <property type="entry name" value="IL8"/>
    <property type="match status" value="1"/>
</dbReference>
<dbReference type="AlphaFoldDB" id="A0A2Y9JWJ0"/>
<dbReference type="GO" id="GO:0005615">
    <property type="term" value="C:extracellular space"/>
    <property type="evidence" value="ECO:0007669"/>
    <property type="project" value="UniProtKB-KW"/>
</dbReference>
<keyword evidence="3" id="KW-0202">Cytokine</keyword>
<accession>A0A2Y9JWJ0</accession>
<evidence type="ECO:0000313" key="7">
    <source>
        <dbReference type="RefSeq" id="XP_022365482.1"/>
    </source>
</evidence>
<dbReference type="RefSeq" id="XP_022365482.1">
    <property type="nucleotide sequence ID" value="XM_022509774.1"/>
</dbReference>
<organism evidence="6 7">
    <name type="scientific">Enhydra lutris kenyoni</name>
    <name type="common">northern sea otter</name>
    <dbReference type="NCBI Taxonomy" id="391180"/>
    <lineage>
        <taxon>Eukaryota</taxon>
        <taxon>Metazoa</taxon>
        <taxon>Chordata</taxon>
        <taxon>Craniata</taxon>
        <taxon>Vertebrata</taxon>
        <taxon>Euteleostomi</taxon>
        <taxon>Mammalia</taxon>
        <taxon>Eutheria</taxon>
        <taxon>Laurasiatheria</taxon>
        <taxon>Carnivora</taxon>
        <taxon>Caniformia</taxon>
        <taxon>Musteloidea</taxon>
        <taxon>Mustelidae</taxon>
        <taxon>Lutrinae</taxon>
        <taxon>Enhydra</taxon>
    </lineage>
</organism>
<proteinExistence type="inferred from homology"/>
<name>A0A2Y9JWJ0_ENHLU</name>
<dbReference type="InterPro" id="IPR001811">
    <property type="entry name" value="Chemokine_IL8-like_dom"/>
</dbReference>
<gene>
    <name evidence="7" type="primary">LOC111151646</name>
</gene>
<keyword evidence="4" id="KW-0395">Inflammatory response</keyword>
<dbReference type="Gene3D" id="2.40.50.40">
    <property type="match status" value="1"/>
</dbReference>
<dbReference type="STRING" id="391180.A0A2Y9JWJ0"/>
<dbReference type="GO" id="GO:0008009">
    <property type="term" value="F:chemokine activity"/>
    <property type="evidence" value="ECO:0007669"/>
    <property type="project" value="InterPro"/>
</dbReference>
<evidence type="ECO:0000256" key="2">
    <source>
        <dbReference type="ARBA" id="ARBA00022500"/>
    </source>
</evidence>
<evidence type="ECO:0000313" key="6">
    <source>
        <dbReference type="Proteomes" id="UP000248482"/>
    </source>
</evidence>